<proteinExistence type="predicted"/>
<keyword evidence="3" id="KW-1185">Reference proteome</keyword>
<protein>
    <submittedName>
        <fullName evidence="2">Uncharacterized protein</fullName>
    </submittedName>
</protein>
<feature type="region of interest" description="Disordered" evidence="1">
    <location>
        <begin position="245"/>
        <end position="269"/>
    </location>
</feature>
<evidence type="ECO:0000256" key="1">
    <source>
        <dbReference type="SAM" id="MobiDB-lite"/>
    </source>
</evidence>
<organism evidence="2 3">
    <name type="scientific">Psychrobacter namhaensis</name>
    <dbReference type="NCBI Taxonomy" id="292734"/>
    <lineage>
        <taxon>Bacteria</taxon>
        <taxon>Pseudomonadati</taxon>
        <taxon>Pseudomonadota</taxon>
        <taxon>Gammaproteobacteria</taxon>
        <taxon>Moraxellales</taxon>
        <taxon>Moraxellaceae</taxon>
        <taxon>Psychrobacter</taxon>
    </lineage>
</organism>
<dbReference type="RefSeq" id="WP_193005629.1">
    <property type="nucleotide sequence ID" value="NZ_CAJHAK010000002.1"/>
</dbReference>
<dbReference type="EMBL" id="JBJDPD010000005">
    <property type="protein sequence ID" value="MFK4000639.1"/>
    <property type="molecule type" value="Genomic_DNA"/>
</dbReference>
<comment type="caution">
    <text evidence="2">The sequence shown here is derived from an EMBL/GenBank/DDBJ whole genome shotgun (WGS) entry which is preliminary data.</text>
</comment>
<name>A0ABW8L9T6_9GAMM</name>
<sequence length="269" mass="31213">MIRIISLSGFDNMSDNVNNSDSFDEFFEDIGDRFDESFSGGWDRLTQSIKQLYNKTTDKLEDEIPLPVAQKYVNDALQKFVTDNVKAILELRVEIHDHWFRLYCTVNAGGIYAEVASNFSLVHVQLDRNVQRFVFGQQTYTDVLNLRCESFLKRQGIKLFIWFYHSILKKDPLGFILSYINIARAKDEVIYLDINRWLKKNKKIISTLHKVQVNYGELEEEQLVLKTQINYRDLLAASSNEDIISDDDEPELMQGPINPIDDATEPSQV</sequence>
<reference evidence="2 3" key="1">
    <citation type="submission" date="2024-11" db="EMBL/GenBank/DDBJ databases">
        <title>The Natural Products Discovery Center: Release of the First 8490 Sequenced Strains for Exploring Actinobacteria Biosynthetic Diversity.</title>
        <authorList>
            <person name="Kalkreuter E."/>
            <person name="Kautsar S.A."/>
            <person name="Yang D."/>
            <person name="Bader C.D."/>
            <person name="Teijaro C.N."/>
            <person name="Fluegel L."/>
            <person name="Davis C.M."/>
            <person name="Simpson J.R."/>
            <person name="Lauterbach L."/>
            <person name="Steele A.D."/>
            <person name="Gui C."/>
            <person name="Meng S."/>
            <person name="Li G."/>
            <person name="Viehrig K."/>
            <person name="Ye F."/>
            <person name="Su P."/>
            <person name="Kiefer A.F."/>
            <person name="Nichols A."/>
            <person name="Cepeda A.J."/>
            <person name="Yan W."/>
            <person name="Fan B."/>
            <person name="Jiang Y."/>
            <person name="Adhikari A."/>
            <person name="Zheng C.-J."/>
            <person name="Schuster L."/>
            <person name="Cowan T.M."/>
            <person name="Smanski M.J."/>
            <person name="Chevrette M.G."/>
            <person name="De Carvalho L.P.S."/>
            <person name="Shen B."/>
        </authorList>
    </citation>
    <scope>NUCLEOTIDE SEQUENCE [LARGE SCALE GENOMIC DNA]</scope>
    <source>
        <strain evidence="2 3">NPDC077433</strain>
    </source>
</reference>
<evidence type="ECO:0000313" key="2">
    <source>
        <dbReference type="EMBL" id="MFK4000639.1"/>
    </source>
</evidence>
<accession>A0ABW8L9T6</accession>
<gene>
    <name evidence="2" type="ORF">ACI2I3_04725</name>
</gene>
<dbReference type="Proteomes" id="UP001620234">
    <property type="component" value="Unassembled WGS sequence"/>
</dbReference>
<evidence type="ECO:0000313" key="3">
    <source>
        <dbReference type="Proteomes" id="UP001620234"/>
    </source>
</evidence>